<evidence type="ECO:0000256" key="2">
    <source>
        <dbReference type="SAM" id="MobiDB-lite"/>
    </source>
</evidence>
<evidence type="ECO:0000313" key="4">
    <source>
        <dbReference type="EMBL" id="TPX35859.1"/>
    </source>
</evidence>
<feature type="compositionally biased region" description="Low complexity" evidence="2">
    <location>
        <begin position="310"/>
        <end position="324"/>
    </location>
</feature>
<organism evidence="4 5">
    <name type="scientific">Synchytrium microbalum</name>
    <dbReference type="NCBI Taxonomy" id="1806994"/>
    <lineage>
        <taxon>Eukaryota</taxon>
        <taxon>Fungi</taxon>
        <taxon>Fungi incertae sedis</taxon>
        <taxon>Chytridiomycota</taxon>
        <taxon>Chytridiomycota incertae sedis</taxon>
        <taxon>Chytridiomycetes</taxon>
        <taxon>Synchytriales</taxon>
        <taxon>Synchytriaceae</taxon>
        <taxon>Synchytrium</taxon>
    </lineage>
</organism>
<dbReference type="SMART" id="SM00385">
    <property type="entry name" value="CYCLIN"/>
    <property type="match status" value="2"/>
</dbReference>
<protein>
    <recommendedName>
        <fullName evidence="3">Cyclin-like domain-containing protein</fullName>
    </recommendedName>
</protein>
<dbReference type="GeneID" id="42002962"/>
<dbReference type="InterPro" id="IPR043198">
    <property type="entry name" value="Cyclin/Ssn8"/>
</dbReference>
<name>A0A507C9L7_9FUNG</name>
<feature type="domain" description="Cyclin-like" evidence="3">
    <location>
        <begin position="215"/>
        <end position="295"/>
    </location>
</feature>
<gene>
    <name evidence="4" type="ORF">SmJEL517_g01737</name>
</gene>
<dbReference type="AlphaFoldDB" id="A0A507C9L7"/>
<keyword evidence="5" id="KW-1185">Reference proteome</keyword>
<dbReference type="Pfam" id="PF00134">
    <property type="entry name" value="Cyclin_N"/>
    <property type="match status" value="1"/>
</dbReference>
<dbReference type="GO" id="GO:0006357">
    <property type="term" value="P:regulation of transcription by RNA polymerase II"/>
    <property type="evidence" value="ECO:0007669"/>
    <property type="project" value="InterPro"/>
</dbReference>
<dbReference type="PANTHER" id="PTHR10026">
    <property type="entry name" value="CYCLIN"/>
    <property type="match status" value="1"/>
</dbReference>
<dbReference type="Gene3D" id="1.10.472.10">
    <property type="entry name" value="Cyclin-like"/>
    <property type="match status" value="2"/>
</dbReference>
<sequence>MQQLGPPYQGPPPSHTPALIPTPRPLPSASHSPHKTFQRISTSNASNYPNNPATQSHNKNANEWSNFTDNEMYWTPTRMKSEDSKEAKEEANFRFRGTTLIFSVGIVYNAPQELIATAQTLYHRFYMKQCLQNTNYFEIAATALWVAWKVDFDASAVPKIGDYIVVVARKAERNDNLTLEPNSKEWNIWKHRILFNEQIFCEALSWDLYVELPYTYVFDFGNRLGVKREVGERAIGIVSDSCRLPLLLQYHPKEVAIAALYIACALIKEELRVDVWEMSQVKLPRVTEIVREITQLYMTRSLFKGSQSGTPTTPNTLLPTSVPH</sequence>
<feature type="region of interest" description="Disordered" evidence="2">
    <location>
        <begin position="1"/>
        <end position="65"/>
    </location>
</feature>
<feature type="region of interest" description="Disordered" evidence="2">
    <location>
        <begin position="305"/>
        <end position="324"/>
    </location>
</feature>
<feature type="domain" description="Cyclin-like" evidence="3">
    <location>
        <begin position="99"/>
        <end position="202"/>
    </location>
</feature>
<evidence type="ECO:0000259" key="3">
    <source>
        <dbReference type="SMART" id="SM00385"/>
    </source>
</evidence>
<accession>A0A507C9L7</accession>
<dbReference type="GO" id="GO:0016538">
    <property type="term" value="F:cyclin-dependent protein serine/threonine kinase regulator activity"/>
    <property type="evidence" value="ECO:0007669"/>
    <property type="project" value="InterPro"/>
</dbReference>
<dbReference type="InterPro" id="IPR006671">
    <property type="entry name" value="Cyclin_N"/>
</dbReference>
<reference evidence="4 5" key="1">
    <citation type="journal article" date="2019" name="Sci. Rep.">
        <title>Comparative genomics of chytrid fungi reveal insights into the obligate biotrophic and pathogenic lifestyle of Synchytrium endobioticum.</title>
        <authorList>
            <person name="van de Vossenberg B.T.L.H."/>
            <person name="Warris S."/>
            <person name="Nguyen H.D.T."/>
            <person name="van Gent-Pelzer M.P.E."/>
            <person name="Joly D.L."/>
            <person name="van de Geest H.C."/>
            <person name="Bonants P.J.M."/>
            <person name="Smith D.S."/>
            <person name="Levesque C.A."/>
            <person name="van der Lee T.A.J."/>
        </authorList>
    </citation>
    <scope>NUCLEOTIDE SEQUENCE [LARGE SCALE GENOMIC DNA]</scope>
    <source>
        <strain evidence="4 5">JEL517</strain>
    </source>
</reference>
<dbReference type="Proteomes" id="UP000319731">
    <property type="component" value="Unassembled WGS sequence"/>
</dbReference>
<dbReference type="EMBL" id="QEAO01000006">
    <property type="protein sequence ID" value="TPX35859.1"/>
    <property type="molecule type" value="Genomic_DNA"/>
</dbReference>
<dbReference type="STRING" id="1806994.A0A507C9L7"/>
<dbReference type="InterPro" id="IPR036915">
    <property type="entry name" value="Cyclin-like_sf"/>
</dbReference>
<feature type="compositionally biased region" description="Polar residues" evidence="2">
    <location>
        <begin position="38"/>
        <end position="65"/>
    </location>
</feature>
<evidence type="ECO:0000256" key="1">
    <source>
        <dbReference type="RuleBase" id="RU000383"/>
    </source>
</evidence>
<dbReference type="SUPFAM" id="SSF47954">
    <property type="entry name" value="Cyclin-like"/>
    <property type="match status" value="2"/>
</dbReference>
<dbReference type="RefSeq" id="XP_031026244.1">
    <property type="nucleotide sequence ID" value="XM_031167665.1"/>
</dbReference>
<proteinExistence type="inferred from homology"/>
<comment type="similarity">
    <text evidence="1">Belongs to the cyclin family.</text>
</comment>
<keyword evidence="1" id="KW-0195">Cyclin</keyword>
<dbReference type="InterPro" id="IPR013763">
    <property type="entry name" value="Cyclin-like_dom"/>
</dbReference>
<dbReference type="OrthoDB" id="25002at2759"/>
<comment type="caution">
    <text evidence="4">The sequence shown here is derived from an EMBL/GenBank/DDBJ whole genome shotgun (WGS) entry which is preliminary data.</text>
</comment>
<feature type="compositionally biased region" description="Pro residues" evidence="2">
    <location>
        <begin position="8"/>
        <end position="26"/>
    </location>
</feature>
<dbReference type="CDD" id="cd20546">
    <property type="entry name" value="CYCLIN_SpCG1C_ScCTK2-like_rpt2"/>
    <property type="match status" value="1"/>
</dbReference>
<evidence type="ECO:0000313" key="5">
    <source>
        <dbReference type="Proteomes" id="UP000319731"/>
    </source>
</evidence>